<keyword evidence="1" id="KW-0812">Transmembrane</keyword>
<reference evidence="4" key="3">
    <citation type="submission" date="2022-11" db="EMBL/GenBank/DDBJ databases">
        <title>Genomic repertoires linked with pathogenic potency of arthritogenic Prevotella copri isolated from the gut of rheumatoid arthritis patients.</title>
        <authorList>
            <person name="Nii T."/>
            <person name="Maeda Y."/>
            <person name="Motooka D."/>
            <person name="Naito M."/>
            <person name="Matsumoto Y."/>
            <person name="Ogawa T."/>
            <person name="Oguro-Igashira E."/>
            <person name="Kishikawa T."/>
            <person name="Yamashita M."/>
            <person name="Koizumi S."/>
            <person name="Kurakawa T."/>
            <person name="Okumura R."/>
            <person name="Kayama H."/>
            <person name="Murakami M."/>
            <person name="Sakaguchi T."/>
            <person name="Das B."/>
            <person name="Nakamura S."/>
            <person name="Okada Y."/>
            <person name="Kumanogoh A."/>
            <person name="Takeda K."/>
        </authorList>
    </citation>
    <scope>NUCLEOTIDE SEQUENCE</scope>
    <source>
        <strain evidence="4">N016-13</strain>
    </source>
</reference>
<feature type="domain" description="YutG/PgpA" evidence="2">
    <location>
        <begin position="19"/>
        <end position="170"/>
    </location>
</feature>
<dbReference type="PANTHER" id="PTHR36305:SF1">
    <property type="entry name" value="PHOSPHATIDYLGLYCEROPHOSPHATASE A"/>
    <property type="match status" value="1"/>
</dbReference>
<comment type="caution">
    <text evidence="4">The sequence shown here is derived from an EMBL/GenBank/DDBJ whole genome shotgun (WGS) entry which is preliminary data.</text>
</comment>
<evidence type="ECO:0000313" key="6">
    <source>
        <dbReference type="Proteomes" id="UP000286501"/>
    </source>
</evidence>
<protein>
    <submittedName>
        <fullName evidence="4">Phosphatidylglycerophosphatase A</fullName>
    </submittedName>
</protein>
<evidence type="ECO:0000313" key="5">
    <source>
        <dbReference type="EMBL" id="RHG64569.1"/>
    </source>
</evidence>
<dbReference type="Proteomes" id="UP001209074">
    <property type="component" value="Unassembled WGS sequence"/>
</dbReference>
<reference evidence="3" key="2">
    <citation type="submission" date="2022-07" db="EMBL/GenBank/DDBJ databases">
        <title>Prevotella copri.</title>
        <authorList>
            <person name="Yang C."/>
        </authorList>
    </citation>
    <scope>NUCLEOTIDE SEQUENCE</scope>
    <source>
        <strain evidence="3">HF1476</strain>
    </source>
</reference>
<dbReference type="EMBL" id="JAPDUS010000003">
    <property type="protein sequence ID" value="MCW4092494.1"/>
    <property type="molecule type" value="Genomic_DNA"/>
</dbReference>
<dbReference type="PIRSF" id="PIRSF006162">
    <property type="entry name" value="PgpA"/>
    <property type="match status" value="1"/>
</dbReference>
<feature type="transmembrane region" description="Helical" evidence="1">
    <location>
        <begin position="118"/>
        <end position="136"/>
    </location>
</feature>
<dbReference type="Proteomes" id="UP001204486">
    <property type="component" value="Unassembled WGS sequence"/>
</dbReference>
<feature type="transmembrane region" description="Helical" evidence="1">
    <location>
        <begin position="36"/>
        <end position="54"/>
    </location>
</feature>
<dbReference type="Proteomes" id="UP000286501">
    <property type="component" value="Unassembled WGS sequence"/>
</dbReference>
<dbReference type="GO" id="GO:0008962">
    <property type="term" value="F:phosphatidylglycerophosphatase activity"/>
    <property type="evidence" value="ECO:0007669"/>
    <property type="project" value="InterPro"/>
</dbReference>
<accession>A0A3E5E0G3</accession>
<proteinExistence type="predicted"/>
<dbReference type="SUPFAM" id="SSF101307">
    <property type="entry name" value="YutG-like"/>
    <property type="match status" value="1"/>
</dbReference>
<gene>
    <name evidence="5" type="ORF">DW250_10485</name>
    <name evidence="3" type="ORF">NNC55_05120</name>
    <name evidence="4" type="ORF">ONT05_02795</name>
</gene>
<evidence type="ECO:0000313" key="4">
    <source>
        <dbReference type="EMBL" id="MCW4092494.1"/>
    </source>
</evidence>
<name>A0A3E5E0G3_9BACT</name>
<keyword evidence="1" id="KW-0472">Membrane</keyword>
<dbReference type="GO" id="GO:0006629">
    <property type="term" value="P:lipid metabolic process"/>
    <property type="evidence" value="ECO:0007669"/>
    <property type="project" value="InterPro"/>
</dbReference>
<dbReference type="InterPro" id="IPR036681">
    <property type="entry name" value="PgpA-like_sf"/>
</dbReference>
<dbReference type="PANTHER" id="PTHR36305">
    <property type="entry name" value="PHOSPHATIDYLGLYCEROPHOSPHATASE A"/>
    <property type="match status" value="1"/>
</dbReference>
<sequence length="180" mass="19481">MNNKGNLTDERPPLLPVIIGTGFGSGFWPWGPGTAGSVLATLIWAALAYGLGITGESLQSITFFLVIVFTILGTWATAQLQPYWGEDPSRVVIDEMAGVWIPLSLLTPLTAQGEVKDAWWWALGALVLFRFFDMVKPLGIKKLDNRQGAFYVMADDLLGGLYAAVSLIIIKIILVSAGII</sequence>
<feature type="transmembrane region" description="Helical" evidence="1">
    <location>
        <begin position="12"/>
        <end position="30"/>
    </location>
</feature>
<reference evidence="5 6" key="1">
    <citation type="submission" date="2018-08" db="EMBL/GenBank/DDBJ databases">
        <title>A genome reference for cultivated species of the human gut microbiota.</title>
        <authorList>
            <person name="Zou Y."/>
            <person name="Xue W."/>
            <person name="Luo G."/>
        </authorList>
    </citation>
    <scope>NUCLEOTIDE SEQUENCE [LARGE SCALE GENOMIC DNA]</scope>
    <source>
        <strain evidence="5 6">AM22-1</strain>
    </source>
</reference>
<dbReference type="CDD" id="cd06971">
    <property type="entry name" value="PgpA"/>
    <property type="match status" value="1"/>
</dbReference>
<dbReference type="Pfam" id="PF04608">
    <property type="entry name" value="PgpA"/>
    <property type="match status" value="1"/>
</dbReference>
<dbReference type="InterPro" id="IPR007686">
    <property type="entry name" value="YutG/PgpA"/>
</dbReference>
<feature type="transmembrane region" description="Helical" evidence="1">
    <location>
        <begin position="61"/>
        <end position="78"/>
    </location>
</feature>
<dbReference type="AlphaFoldDB" id="A0A3E5E0G3"/>
<evidence type="ECO:0000313" key="3">
    <source>
        <dbReference type="EMBL" id="MCP9599336.1"/>
    </source>
</evidence>
<evidence type="ECO:0000313" key="7">
    <source>
        <dbReference type="Proteomes" id="UP001209074"/>
    </source>
</evidence>
<evidence type="ECO:0000259" key="2">
    <source>
        <dbReference type="Pfam" id="PF04608"/>
    </source>
</evidence>
<dbReference type="RefSeq" id="WP_117587285.1">
    <property type="nucleotide sequence ID" value="NZ_JANDWK010000009.1"/>
</dbReference>
<dbReference type="InterPro" id="IPR026037">
    <property type="entry name" value="PgpA"/>
</dbReference>
<dbReference type="EMBL" id="QRIN01000043">
    <property type="protein sequence ID" value="RHG64569.1"/>
    <property type="molecule type" value="Genomic_DNA"/>
</dbReference>
<keyword evidence="1" id="KW-1133">Transmembrane helix</keyword>
<evidence type="ECO:0000256" key="1">
    <source>
        <dbReference type="SAM" id="Phobius"/>
    </source>
</evidence>
<feature type="transmembrane region" description="Helical" evidence="1">
    <location>
        <begin position="157"/>
        <end position="179"/>
    </location>
</feature>
<dbReference type="EMBL" id="JANDWN010000009">
    <property type="protein sequence ID" value="MCP9599336.1"/>
    <property type="molecule type" value="Genomic_DNA"/>
</dbReference>
<organism evidence="4 7">
    <name type="scientific">Segatella copri</name>
    <dbReference type="NCBI Taxonomy" id="165179"/>
    <lineage>
        <taxon>Bacteria</taxon>
        <taxon>Pseudomonadati</taxon>
        <taxon>Bacteroidota</taxon>
        <taxon>Bacteroidia</taxon>
        <taxon>Bacteroidales</taxon>
        <taxon>Prevotellaceae</taxon>
        <taxon>Segatella</taxon>
    </lineage>
</organism>